<dbReference type="BioCyc" id="ABAU509170:GCL9-1431-MONOMER"/>
<dbReference type="EMBL" id="CU468230">
    <property type="protein sequence ID" value="CAP01090.1"/>
    <property type="molecule type" value="Genomic_DNA"/>
</dbReference>
<dbReference type="Proteomes" id="UP000001741">
    <property type="component" value="Chromosome"/>
</dbReference>
<dbReference type="KEGG" id="abm:ABSDF1751"/>
<accession>B0VN14</accession>
<dbReference type="AlphaFoldDB" id="B0VN14"/>
<name>B0VN14_ACIBS</name>
<reference evidence="1 2" key="1">
    <citation type="journal article" date="2008" name="PLoS ONE">
        <title>Comparative analysis of Acinetobacters: three genomes for three lifestyles.</title>
        <authorList>
            <person name="Vallenet D."/>
            <person name="Nordmann P."/>
            <person name="Barbe V."/>
            <person name="Poirel L."/>
            <person name="Mangenot S."/>
            <person name="Bataille E."/>
            <person name="Dossat C."/>
            <person name="Gas S."/>
            <person name="Kreimeyer A."/>
            <person name="Lenoble P."/>
            <person name="Oztas S."/>
            <person name="Poulain J."/>
            <person name="Segurens B."/>
            <person name="Robert C."/>
            <person name="Abergel C."/>
            <person name="Claverie J.M."/>
            <person name="Raoult D."/>
            <person name="Medigue C."/>
            <person name="Weissenbach J."/>
            <person name="Cruveiller S."/>
        </authorList>
    </citation>
    <scope>NUCLEOTIDE SEQUENCE [LARGE SCALE GENOMIC DNA]</scope>
    <source>
        <strain evidence="1 2">SDF</strain>
    </source>
</reference>
<organism evidence="1 2">
    <name type="scientific">Acinetobacter baumannii (strain SDF)</name>
    <dbReference type="NCBI Taxonomy" id="509170"/>
    <lineage>
        <taxon>Bacteria</taxon>
        <taxon>Pseudomonadati</taxon>
        <taxon>Pseudomonadota</taxon>
        <taxon>Gammaproteobacteria</taxon>
        <taxon>Moraxellales</taxon>
        <taxon>Moraxellaceae</taxon>
        <taxon>Acinetobacter</taxon>
        <taxon>Acinetobacter calcoaceticus/baumannii complex</taxon>
    </lineage>
</organism>
<proteinExistence type="predicted"/>
<evidence type="ECO:0000313" key="2">
    <source>
        <dbReference type="Proteomes" id="UP000001741"/>
    </source>
</evidence>
<evidence type="ECO:0000313" key="1">
    <source>
        <dbReference type="EMBL" id="CAP01090.1"/>
    </source>
</evidence>
<sequence length="155" mass="17315">MTDLNKKREVNLSFEQDDGAVWVFDGDSHQGTEISHLMMMHSDEYNEDELRVICNHAAFEIDRLRAELEKAKGQAVPDSSHGVILTCEQLRDALEFSAPDLNIESNEFSDEQMGTELAIIYQESGHSGEGFYSYYVECPDEGSIKLGESESGAEG</sequence>
<dbReference type="HOGENOM" id="CLU_1782637_0_0_6"/>
<protein>
    <submittedName>
        <fullName evidence="1">Uncharacterized protein</fullName>
    </submittedName>
</protein>
<gene>
    <name evidence="1" type="ordered locus">ABSDF1751</name>
</gene>